<protein>
    <submittedName>
        <fullName evidence="2">Uncharacterized protein</fullName>
    </submittedName>
</protein>
<sequence length="89" mass="9866">MSATRRLQKELGDLKNCGVKAYENVECEETNILKWTVLLIPDKEPDDGASLVDKRTGTIASNPRGRGRRVPKGPQKVYEDCGGAHTKVR</sequence>
<dbReference type="AlphaFoldDB" id="A0A8R1DRY4"/>
<dbReference type="EnsemblMetazoa" id="CJA10239.1">
    <property type="protein sequence ID" value="CJA10239.1"/>
    <property type="gene ID" value="WBGene00129443"/>
</dbReference>
<reference evidence="2" key="2">
    <citation type="submission" date="2022-06" db="UniProtKB">
        <authorList>
            <consortium name="EnsemblMetazoa"/>
        </authorList>
    </citation>
    <scope>IDENTIFICATION</scope>
    <source>
        <strain evidence="2">DF5081</strain>
    </source>
</reference>
<feature type="region of interest" description="Disordered" evidence="1">
    <location>
        <begin position="46"/>
        <end position="89"/>
    </location>
</feature>
<organism evidence="2 3">
    <name type="scientific">Caenorhabditis japonica</name>
    <dbReference type="NCBI Taxonomy" id="281687"/>
    <lineage>
        <taxon>Eukaryota</taxon>
        <taxon>Metazoa</taxon>
        <taxon>Ecdysozoa</taxon>
        <taxon>Nematoda</taxon>
        <taxon>Chromadorea</taxon>
        <taxon>Rhabditida</taxon>
        <taxon>Rhabditina</taxon>
        <taxon>Rhabditomorpha</taxon>
        <taxon>Rhabditoidea</taxon>
        <taxon>Rhabditidae</taxon>
        <taxon>Peloderinae</taxon>
        <taxon>Caenorhabditis</taxon>
    </lineage>
</organism>
<reference evidence="3" key="1">
    <citation type="submission" date="2010-08" db="EMBL/GenBank/DDBJ databases">
        <authorList>
            <consortium name="Caenorhabditis japonica Sequencing Consortium"/>
            <person name="Wilson R.K."/>
        </authorList>
    </citation>
    <scope>NUCLEOTIDE SEQUENCE [LARGE SCALE GENOMIC DNA]</scope>
    <source>
        <strain evidence="3">DF5081</strain>
    </source>
</reference>
<accession>A0A8R1DRY4</accession>
<dbReference type="Proteomes" id="UP000005237">
    <property type="component" value="Unassembled WGS sequence"/>
</dbReference>
<keyword evidence="3" id="KW-1185">Reference proteome</keyword>
<evidence type="ECO:0000313" key="3">
    <source>
        <dbReference type="Proteomes" id="UP000005237"/>
    </source>
</evidence>
<evidence type="ECO:0000313" key="2">
    <source>
        <dbReference type="EnsemblMetazoa" id="CJA10239.1"/>
    </source>
</evidence>
<evidence type="ECO:0000256" key="1">
    <source>
        <dbReference type="SAM" id="MobiDB-lite"/>
    </source>
</evidence>
<name>A0A8R1DRY4_CAEJA</name>
<proteinExistence type="predicted"/>